<organism evidence="1 2">
    <name type="scientific">Paraglaciecola polaris LMG 21857</name>
    <dbReference type="NCBI Taxonomy" id="1129793"/>
    <lineage>
        <taxon>Bacteria</taxon>
        <taxon>Pseudomonadati</taxon>
        <taxon>Pseudomonadota</taxon>
        <taxon>Gammaproteobacteria</taxon>
        <taxon>Alteromonadales</taxon>
        <taxon>Alteromonadaceae</taxon>
        <taxon>Paraglaciecola</taxon>
    </lineage>
</organism>
<sequence>MQIKNLKRITHSAKHHAFTDLCDFKDALYCCFRVAKNHISDDGRLYVLKLSENGQVRYTHQICMPDTDLRDPKLSVTPKGELLLLAYARRTKRGSHLGEIGNHHPMIWVSQDGLSWSSGKNIGEQHWWLWRIRWHRGKAYGFAYNRAANSVNLYTGDPKRSFHPLKSGAFNLQTHHKGYPNESDMCFCANGTAYTILRRDSDTFSAQFGISNAPYTQWQWLDLGFYLGGPTMLLLNAQQGILAGRIVHAGKCVTAILSIELTTAVVSIMTILPSSGDNSYPGMVKRGDTLFVSYYSSHQDEQAHVYLAQLTLNKH</sequence>
<dbReference type="SUPFAM" id="SSF50939">
    <property type="entry name" value="Sialidases"/>
    <property type="match status" value="1"/>
</dbReference>
<comment type="caution">
    <text evidence="1">The sequence shown here is derived from an EMBL/GenBank/DDBJ whole genome shotgun (WGS) entry which is preliminary data.</text>
</comment>
<accession>K7AGK8</accession>
<dbReference type="EMBL" id="BAER01000107">
    <property type="protein sequence ID" value="GAC34405.1"/>
    <property type="molecule type" value="Genomic_DNA"/>
</dbReference>
<protein>
    <submittedName>
        <fullName evidence="1">Signal peptide prediction</fullName>
    </submittedName>
</protein>
<dbReference type="Proteomes" id="UP000006322">
    <property type="component" value="Unassembled WGS sequence"/>
</dbReference>
<dbReference type="OrthoDB" id="20875at2"/>
<dbReference type="Gene3D" id="2.120.10.10">
    <property type="match status" value="1"/>
</dbReference>
<reference evidence="2" key="1">
    <citation type="journal article" date="2014" name="Environ. Microbiol.">
        <title>Comparative genomics of the marine bacterial genus Glaciecola reveals the high degree of genomic diversity and genomic characteristic for cold adaptation.</title>
        <authorList>
            <person name="Qin Q.L."/>
            <person name="Xie B.B."/>
            <person name="Yu Y."/>
            <person name="Shu Y.L."/>
            <person name="Rong J.C."/>
            <person name="Zhang Y.J."/>
            <person name="Zhao D.L."/>
            <person name="Chen X.L."/>
            <person name="Zhang X.Y."/>
            <person name="Chen B."/>
            <person name="Zhou B.C."/>
            <person name="Zhang Y.Z."/>
        </authorList>
    </citation>
    <scope>NUCLEOTIDE SEQUENCE [LARGE SCALE GENOMIC DNA]</scope>
    <source>
        <strain evidence="2">LMG 21857</strain>
    </source>
</reference>
<proteinExistence type="predicted"/>
<dbReference type="AlphaFoldDB" id="K7AGK8"/>
<dbReference type="InterPro" id="IPR036278">
    <property type="entry name" value="Sialidase_sf"/>
</dbReference>
<keyword evidence="2" id="KW-1185">Reference proteome</keyword>
<dbReference type="STRING" id="1129793.GPLA_3516"/>
<evidence type="ECO:0000313" key="2">
    <source>
        <dbReference type="Proteomes" id="UP000006322"/>
    </source>
</evidence>
<name>K7AGK8_9ALTE</name>
<dbReference type="RefSeq" id="WP_007106170.1">
    <property type="nucleotide sequence ID" value="NZ_BAER01000107.1"/>
</dbReference>
<gene>
    <name evidence="1" type="ORF">GPLA_3516</name>
</gene>
<evidence type="ECO:0000313" key="1">
    <source>
        <dbReference type="EMBL" id="GAC34405.1"/>
    </source>
</evidence>